<proteinExistence type="predicted"/>
<dbReference type="RefSeq" id="WP_252437098.1">
    <property type="nucleotide sequence ID" value="NZ_JAGSOV010000020.1"/>
</dbReference>
<protein>
    <submittedName>
        <fullName evidence="5">Helix-turn-helix transcriptional regulator</fullName>
    </submittedName>
</protein>
<evidence type="ECO:0000313" key="5">
    <source>
        <dbReference type="EMBL" id="MCO1655327.1"/>
    </source>
</evidence>
<name>A0ABT0ZX57_9PSEU</name>
<keyword evidence="3" id="KW-0804">Transcription</keyword>
<accession>A0ABT0ZX57</accession>
<dbReference type="InterPro" id="IPR037923">
    <property type="entry name" value="HTH-like"/>
</dbReference>
<dbReference type="Gene3D" id="1.10.10.60">
    <property type="entry name" value="Homeodomain-like"/>
    <property type="match status" value="1"/>
</dbReference>
<evidence type="ECO:0000256" key="3">
    <source>
        <dbReference type="ARBA" id="ARBA00023163"/>
    </source>
</evidence>
<dbReference type="Pfam" id="PF12833">
    <property type="entry name" value="HTH_18"/>
    <property type="match status" value="1"/>
</dbReference>
<dbReference type="Proteomes" id="UP001165283">
    <property type="component" value="Unassembled WGS sequence"/>
</dbReference>
<evidence type="ECO:0000259" key="4">
    <source>
        <dbReference type="PROSITE" id="PS01124"/>
    </source>
</evidence>
<dbReference type="SMART" id="SM00342">
    <property type="entry name" value="HTH_ARAC"/>
    <property type="match status" value="1"/>
</dbReference>
<dbReference type="InterPro" id="IPR009057">
    <property type="entry name" value="Homeodomain-like_sf"/>
</dbReference>
<gene>
    <name evidence="5" type="ORF">KDL28_09695</name>
</gene>
<dbReference type="PROSITE" id="PS01124">
    <property type="entry name" value="HTH_ARAC_FAMILY_2"/>
    <property type="match status" value="1"/>
</dbReference>
<evidence type="ECO:0000256" key="1">
    <source>
        <dbReference type="ARBA" id="ARBA00023015"/>
    </source>
</evidence>
<dbReference type="EMBL" id="JAGSOV010000020">
    <property type="protein sequence ID" value="MCO1655327.1"/>
    <property type="molecule type" value="Genomic_DNA"/>
</dbReference>
<dbReference type="SUPFAM" id="SSF51215">
    <property type="entry name" value="Regulatory protein AraC"/>
    <property type="match status" value="1"/>
</dbReference>
<keyword evidence="1" id="KW-0805">Transcription regulation</keyword>
<dbReference type="SUPFAM" id="SSF46689">
    <property type="entry name" value="Homeodomain-like"/>
    <property type="match status" value="2"/>
</dbReference>
<organism evidence="5 6">
    <name type="scientific">Pseudonocardia humida</name>
    <dbReference type="NCBI Taxonomy" id="2800819"/>
    <lineage>
        <taxon>Bacteria</taxon>
        <taxon>Bacillati</taxon>
        <taxon>Actinomycetota</taxon>
        <taxon>Actinomycetes</taxon>
        <taxon>Pseudonocardiales</taxon>
        <taxon>Pseudonocardiaceae</taxon>
        <taxon>Pseudonocardia</taxon>
    </lineage>
</organism>
<dbReference type="InterPro" id="IPR003313">
    <property type="entry name" value="AraC-bd"/>
</dbReference>
<keyword evidence="2" id="KW-0238">DNA-binding</keyword>
<sequence length="263" mass="28544">MTFALARSDLLRARAAASSFDLHLHGTYSVVALRSGAAEIRSRRWSGTVHAGDVFIFNPFEVHSGRSTHEATEYEILYPSREFIRDCISAEHRGGVPTIRTHVVSQRVESRDLIEVLSTPGADDASIEACLQTLLRTCVSSVEPAPPADGSVARAARLLIEENCMRAIRTEDLAREIGVHASHLVRAFTSATGVAPQTYARQVRVAKARDLICAGLELSEVAQMLEFCDQPHLTREFKKVYGVPPGALARSVGPGPDGERGSA</sequence>
<reference evidence="5" key="1">
    <citation type="submission" date="2021-04" db="EMBL/GenBank/DDBJ databases">
        <title>Pseudonocardia sp. nov., isolated from sandy soil of mangrove forest.</title>
        <authorList>
            <person name="Zan Z."/>
            <person name="Huang R."/>
            <person name="Liu W."/>
        </authorList>
    </citation>
    <scope>NUCLEOTIDE SEQUENCE</scope>
    <source>
        <strain evidence="5">S2-4</strain>
    </source>
</reference>
<dbReference type="PANTHER" id="PTHR46796">
    <property type="entry name" value="HTH-TYPE TRANSCRIPTIONAL ACTIVATOR RHAS-RELATED"/>
    <property type="match status" value="1"/>
</dbReference>
<dbReference type="Pfam" id="PF02311">
    <property type="entry name" value="AraC_binding"/>
    <property type="match status" value="1"/>
</dbReference>
<comment type="caution">
    <text evidence="5">The sequence shown here is derived from an EMBL/GenBank/DDBJ whole genome shotgun (WGS) entry which is preliminary data.</text>
</comment>
<feature type="domain" description="HTH araC/xylS-type" evidence="4">
    <location>
        <begin position="154"/>
        <end position="251"/>
    </location>
</feature>
<keyword evidence="6" id="KW-1185">Reference proteome</keyword>
<dbReference type="InterPro" id="IPR050204">
    <property type="entry name" value="AraC_XylS_family_regulators"/>
</dbReference>
<dbReference type="PANTHER" id="PTHR46796:SF2">
    <property type="entry name" value="TRANSCRIPTIONAL REGULATORY PROTEIN"/>
    <property type="match status" value="1"/>
</dbReference>
<evidence type="ECO:0000313" key="6">
    <source>
        <dbReference type="Proteomes" id="UP001165283"/>
    </source>
</evidence>
<evidence type="ECO:0000256" key="2">
    <source>
        <dbReference type="ARBA" id="ARBA00023125"/>
    </source>
</evidence>
<dbReference type="InterPro" id="IPR018060">
    <property type="entry name" value="HTH_AraC"/>
</dbReference>